<dbReference type="EMBL" id="FNAL01000033">
    <property type="protein sequence ID" value="SDE16335.1"/>
    <property type="molecule type" value="Genomic_DNA"/>
</dbReference>
<dbReference type="RefSeq" id="WP_093071346.1">
    <property type="nucleotide sequence ID" value="NZ_BSOK01000032.1"/>
</dbReference>
<dbReference type="EMBL" id="BSOK01000032">
    <property type="protein sequence ID" value="GLR29418.1"/>
    <property type="molecule type" value="Genomic_DNA"/>
</dbReference>
<dbReference type="Proteomes" id="UP001156645">
    <property type="component" value="Unassembled WGS sequence"/>
</dbReference>
<reference evidence="5" key="3">
    <citation type="journal article" date="2019" name="Int. J. Syst. Evol. Microbiol.">
        <title>The Global Catalogue of Microorganisms (GCM) 10K type strain sequencing project: providing services to taxonomists for standard genome sequencing and annotation.</title>
        <authorList>
            <consortium name="The Broad Institute Genomics Platform"/>
            <consortium name="The Broad Institute Genome Sequencing Center for Infectious Disease"/>
            <person name="Wu L."/>
            <person name="Ma J."/>
        </authorList>
    </citation>
    <scope>NUCLEOTIDE SEQUENCE [LARGE SCALE GENOMIC DNA]</scope>
    <source>
        <strain evidence="5">NBRC 103191</strain>
    </source>
</reference>
<gene>
    <name evidence="2" type="ORF">GCM10007915_16560</name>
    <name evidence="3" type="ORF">SAMN05660405_02545</name>
</gene>
<evidence type="ECO:0000313" key="5">
    <source>
        <dbReference type="Proteomes" id="UP001156645"/>
    </source>
</evidence>
<dbReference type="PANTHER" id="PTHR37292:SF2">
    <property type="entry name" value="DUF262 DOMAIN-CONTAINING PROTEIN"/>
    <property type="match status" value="1"/>
</dbReference>
<evidence type="ECO:0000313" key="3">
    <source>
        <dbReference type="EMBL" id="SDE16335.1"/>
    </source>
</evidence>
<name>A0A1G7AQR0_9GAMM</name>
<reference evidence="2" key="1">
    <citation type="journal article" date="2014" name="Int. J. Syst. Evol. Microbiol.">
        <title>Complete genome of a new Firmicutes species belonging to the dominant human colonic microbiota ('Ruminococcus bicirculans') reveals two chromosomes and a selective capacity to utilize plant glucans.</title>
        <authorList>
            <consortium name="NISC Comparative Sequencing Program"/>
            <person name="Wegmann U."/>
            <person name="Louis P."/>
            <person name="Goesmann A."/>
            <person name="Henrissat B."/>
            <person name="Duncan S.H."/>
            <person name="Flint H.J."/>
        </authorList>
    </citation>
    <scope>NUCLEOTIDE SEQUENCE</scope>
    <source>
        <strain evidence="2">NBRC 103191</strain>
    </source>
</reference>
<dbReference type="Proteomes" id="UP000198501">
    <property type="component" value="Unassembled WGS sequence"/>
</dbReference>
<evidence type="ECO:0000313" key="2">
    <source>
        <dbReference type="EMBL" id="GLR29418.1"/>
    </source>
</evidence>
<accession>A0A1G7AQR0</accession>
<sequence>MAYSSLSIRQLIKDINSNKYYLPAIQRKFVWGEEKICRLFNSIMQDYPIGTFLFWELTAQKANEYTFYEFLKNYHERDSKNQLVNYDFPFEIRGVLDGQQRISSMYIALQGVYCTKRKYAKSTNNSAYPERKMYINLLNDDYEFKFLTDKDAQNSKSGYFYLVRNILSELEDSDADSDNIVDELIEIDPSRSDLLIENRRQAKKIINRLLNKFNDDQLVSYFKIINKDLDDILDIFVRVNSGGTILSKSDLLFSTLVAHWEDGRDQIEKLISDMNGEDGLFNFNTDFLMRTCLFLVDAPMNFKVQTFNSTNINKIKDNWDYIRKALIDAAAMLREFGFNKKRLSSNYAATPLAYYLYKGGKVDPTAKQELRKLIVHSLLKQVYSGQADTALSGLRDGLRIKADNGDTFILKDAKFDFSVYKHTKMSGGKKLTIDTTDIENFLEYKKGAFSFLLLSTLYPDLRLDQISFHQDHMHPHSKFKPSLLKAVGIDGETIKQWQDMRDQVPNLQLLEGRENTVKQATDLSKWVNDKTDDATYYRKRNYILDEQSLDLEDFEDFFSNRKQLLRKKLYELFDVTYIEESFEEAV</sequence>
<dbReference type="InterPro" id="IPR004919">
    <property type="entry name" value="GmrSD_N"/>
</dbReference>
<reference evidence="3 4" key="2">
    <citation type="submission" date="2016-10" db="EMBL/GenBank/DDBJ databases">
        <authorList>
            <person name="de Groot N.N."/>
        </authorList>
    </citation>
    <scope>NUCLEOTIDE SEQUENCE [LARGE SCALE GENOMIC DNA]</scope>
    <source>
        <strain evidence="3 4">DSM 23406</strain>
    </source>
</reference>
<evidence type="ECO:0000313" key="4">
    <source>
        <dbReference type="Proteomes" id="UP000198501"/>
    </source>
</evidence>
<evidence type="ECO:0000259" key="1">
    <source>
        <dbReference type="Pfam" id="PF03235"/>
    </source>
</evidence>
<dbReference type="PANTHER" id="PTHR37292">
    <property type="entry name" value="VNG6097C"/>
    <property type="match status" value="1"/>
</dbReference>
<feature type="domain" description="GmrSD restriction endonucleases N-terminal" evidence="1">
    <location>
        <begin position="8"/>
        <end position="256"/>
    </location>
</feature>
<proteinExistence type="predicted"/>
<reference evidence="2" key="4">
    <citation type="submission" date="2023-01" db="EMBL/GenBank/DDBJ databases">
        <title>Draft genome sequence of Psychrobacter pacificensis strain NBRC 103191.</title>
        <authorList>
            <person name="Sun Q."/>
            <person name="Mori K."/>
        </authorList>
    </citation>
    <scope>NUCLEOTIDE SEQUENCE</scope>
    <source>
        <strain evidence="2">NBRC 103191</strain>
    </source>
</reference>
<keyword evidence="5" id="KW-1185">Reference proteome</keyword>
<organism evidence="3 4">
    <name type="scientific">Psychrobacter pacificensis</name>
    <dbReference type="NCBI Taxonomy" id="112002"/>
    <lineage>
        <taxon>Bacteria</taxon>
        <taxon>Pseudomonadati</taxon>
        <taxon>Pseudomonadota</taxon>
        <taxon>Gammaproteobacteria</taxon>
        <taxon>Moraxellales</taxon>
        <taxon>Moraxellaceae</taxon>
        <taxon>Psychrobacter</taxon>
    </lineage>
</organism>
<dbReference type="AlphaFoldDB" id="A0A1G7AQR0"/>
<dbReference type="Pfam" id="PF03235">
    <property type="entry name" value="GmrSD_N"/>
    <property type="match status" value="1"/>
</dbReference>
<protein>
    <recommendedName>
        <fullName evidence="1">GmrSD restriction endonucleases N-terminal domain-containing protein</fullName>
    </recommendedName>
</protein>